<gene>
    <name evidence="3" type="ORF">L9F63_021380</name>
</gene>
<keyword evidence="4" id="KW-1185">Reference proteome</keyword>
<keyword evidence="1" id="KW-1015">Disulfide bond</keyword>
<dbReference type="PANTHER" id="PTHR22803">
    <property type="entry name" value="MANNOSE, PHOSPHOLIPASE, LECTIN RECEPTOR RELATED"/>
    <property type="match status" value="1"/>
</dbReference>
<evidence type="ECO:0000313" key="3">
    <source>
        <dbReference type="EMBL" id="KAJ9584258.1"/>
    </source>
</evidence>
<dbReference type="SMART" id="SM00034">
    <property type="entry name" value="CLECT"/>
    <property type="match status" value="1"/>
</dbReference>
<dbReference type="InterPro" id="IPR018378">
    <property type="entry name" value="C-type_lectin_CS"/>
</dbReference>
<dbReference type="EMBL" id="JASPKZ010007434">
    <property type="protein sequence ID" value="KAJ9584258.1"/>
    <property type="molecule type" value="Genomic_DNA"/>
</dbReference>
<accession>A0AAD7ZR02</accession>
<feature type="non-terminal residue" evidence="3">
    <location>
        <position position="1"/>
    </location>
</feature>
<protein>
    <recommendedName>
        <fullName evidence="2">C-type lectin domain-containing protein</fullName>
    </recommendedName>
</protein>
<dbReference type="Pfam" id="PF00059">
    <property type="entry name" value="Lectin_C"/>
    <property type="match status" value="1"/>
</dbReference>
<feature type="domain" description="C-type lectin" evidence="2">
    <location>
        <begin position="168"/>
        <end position="292"/>
    </location>
</feature>
<evidence type="ECO:0000313" key="4">
    <source>
        <dbReference type="Proteomes" id="UP001233999"/>
    </source>
</evidence>
<dbReference type="InterPro" id="IPR050111">
    <property type="entry name" value="C-type_lectin/snaclec_domain"/>
</dbReference>
<evidence type="ECO:0000256" key="1">
    <source>
        <dbReference type="ARBA" id="ARBA00023157"/>
    </source>
</evidence>
<dbReference type="PROSITE" id="PS00615">
    <property type="entry name" value="C_TYPE_LECTIN_1"/>
    <property type="match status" value="1"/>
</dbReference>
<proteinExistence type="predicted"/>
<dbReference type="InterPro" id="IPR016187">
    <property type="entry name" value="CTDL_fold"/>
</dbReference>
<dbReference type="CDD" id="cd00037">
    <property type="entry name" value="CLECT"/>
    <property type="match status" value="1"/>
</dbReference>
<dbReference type="PROSITE" id="PS50041">
    <property type="entry name" value="C_TYPE_LECTIN_2"/>
    <property type="match status" value="1"/>
</dbReference>
<dbReference type="SUPFAM" id="SSF56436">
    <property type="entry name" value="C-type lectin-like"/>
    <property type="match status" value="1"/>
</dbReference>
<dbReference type="Proteomes" id="UP001233999">
    <property type="component" value="Unassembled WGS sequence"/>
</dbReference>
<organism evidence="3 4">
    <name type="scientific">Diploptera punctata</name>
    <name type="common">Pacific beetle cockroach</name>
    <dbReference type="NCBI Taxonomy" id="6984"/>
    <lineage>
        <taxon>Eukaryota</taxon>
        <taxon>Metazoa</taxon>
        <taxon>Ecdysozoa</taxon>
        <taxon>Arthropoda</taxon>
        <taxon>Hexapoda</taxon>
        <taxon>Insecta</taxon>
        <taxon>Pterygota</taxon>
        <taxon>Neoptera</taxon>
        <taxon>Polyneoptera</taxon>
        <taxon>Dictyoptera</taxon>
        <taxon>Blattodea</taxon>
        <taxon>Blaberoidea</taxon>
        <taxon>Blaberidae</taxon>
        <taxon>Diplopterinae</taxon>
        <taxon>Diploptera</taxon>
    </lineage>
</organism>
<dbReference type="Gene3D" id="3.10.100.10">
    <property type="entry name" value="Mannose-Binding Protein A, subunit A"/>
    <property type="match status" value="1"/>
</dbReference>
<dbReference type="InterPro" id="IPR001304">
    <property type="entry name" value="C-type_lectin-like"/>
</dbReference>
<reference evidence="3" key="1">
    <citation type="journal article" date="2023" name="IScience">
        <title>Live-bearing cockroach genome reveals convergent evolutionary mechanisms linked to viviparity in insects and beyond.</title>
        <authorList>
            <person name="Fouks B."/>
            <person name="Harrison M.C."/>
            <person name="Mikhailova A.A."/>
            <person name="Marchal E."/>
            <person name="English S."/>
            <person name="Carruthers M."/>
            <person name="Jennings E.C."/>
            <person name="Chiamaka E.L."/>
            <person name="Frigard R.A."/>
            <person name="Pippel M."/>
            <person name="Attardo G.M."/>
            <person name="Benoit J.B."/>
            <person name="Bornberg-Bauer E."/>
            <person name="Tobe S.S."/>
        </authorList>
    </citation>
    <scope>NUCLEOTIDE SEQUENCE</scope>
    <source>
        <strain evidence="3">Stay&amp;Tobe</strain>
    </source>
</reference>
<dbReference type="InterPro" id="IPR016186">
    <property type="entry name" value="C-type_lectin-like/link_sf"/>
</dbReference>
<evidence type="ECO:0000259" key="2">
    <source>
        <dbReference type="PROSITE" id="PS50041"/>
    </source>
</evidence>
<sequence length="297" mass="33411">IFSVNLRKKKSKGRGREACSSPTFRQSLTTTAYSPKIFIKIFIATPAVKVYVKCIISINLNISYVISSCCNIYKSELSCSSMRPNTMKFSMRSRRNENWTLELLSKTHILKLQHDGKNTIENSVWDVDVEHNIKSCGGSDTIDIQATLIAPLETPRPGYDLFPGMGYYKFHDEAIIWQDALRICAQEGAHLAIINSEAESTLIKNLFAKYPNIPNSFSESSVFLGYHDLHNEGQFQTIFGETLNTTGFSRFLNGQPNNTPVGMDKDQDCGGVHREGLLNDLPCNSRFGFICERELSQ</sequence>
<reference evidence="3" key="2">
    <citation type="submission" date="2023-05" db="EMBL/GenBank/DDBJ databases">
        <authorList>
            <person name="Fouks B."/>
        </authorList>
    </citation>
    <scope>NUCLEOTIDE SEQUENCE</scope>
    <source>
        <strain evidence="3">Stay&amp;Tobe</strain>
        <tissue evidence="3">Testes</tissue>
    </source>
</reference>
<dbReference type="AlphaFoldDB" id="A0AAD7ZR02"/>
<comment type="caution">
    <text evidence="3">The sequence shown here is derived from an EMBL/GenBank/DDBJ whole genome shotgun (WGS) entry which is preliminary data.</text>
</comment>
<name>A0AAD7ZR02_DIPPU</name>